<organism evidence="3 4">
    <name type="scientific">Cohnella nanjingensis</name>
    <dbReference type="NCBI Taxonomy" id="1387779"/>
    <lineage>
        <taxon>Bacteria</taxon>
        <taxon>Bacillati</taxon>
        <taxon>Bacillota</taxon>
        <taxon>Bacilli</taxon>
        <taxon>Bacillales</taxon>
        <taxon>Paenibacillaceae</taxon>
        <taxon>Cohnella</taxon>
    </lineage>
</organism>
<keyword evidence="2" id="KW-0560">Oxidoreductase</keyword>
<sequence>MEEMIVSAPELAERCTRHFIIRGMPEEDAKIASDILIHANLRGVDSHGVARMTYYDMIIAEGTINMTPDIKIRSTGLVSATVDGDDGLGLVVAYRATEAAIEIAKRSGVAVVAVNGSSHCGALSYYVKMAARNGLIGIASTQADSGVMAFGGKKPFFGTNPLAYGFPAKKHPPVILDMATSAVAMGKIVHDYANRGEPIPHGWAVDDEGNSVTDPLQAKWGVHFGGAKGFGLALVADVFSGLLTSGSFASHVKRYIGNDSGKSNIGQFLCLIDPAYFTDTDRFLEQMDMMIDEIHAIPPAEGFQRVMVPGEPERLKEERRRKEGIPLPLNIFRLFFDE</sequence>
<evidence type="ECO:0000313" key="4">
    <source>
        <dbReference type="Proteomes" id="UP000547209"/>
    </source>
</evidence>
<dbReference type="EMBL" id="JACJVP010000011">
    <property type="protein sequence ID" value="MBB6670808.1"/>
    <property type="molecule type" value="Genomic_DNA"/>
</dbReference>
<dbReference type="InterPro" id="IPR043144">
    <property type="entry name" value="Mal/L-sulf/L-lact_DH-like_ah"/>
</dbReference>
<protein>
    <submittedName>
        <fullName evidence="3">Ldh family oxidoreductase</fullName>
    </submittedName>
</protein>
<name>A0A7X0VF14_9BACL</name>
<comment type="caution">
    <text evidence="3">The sequence shown here is derived from an EMBL/GenBank/DDBJ whole genome shotgun (WGS) entry which is preliminary data.</text>
</comment>
<proteinExistence type="inferred from homology"/>
<dbReference type="Gene3D" id="1.10.1530.10">
    <property type="match status" value="1"/>
</dbReference>
<dbReference type="SUPFAM" id="SSF89733">
    <property type="entry name" value="L-sulfolactate dehydrogenase-like"/>
    <property type="match status" value="1"/>
</dbReference>
<evidence type="ECO:0000256" key="2">
    <source>
        <dbReference type="ARBA" id="ARBA00023002"/>
    </source>
</evidence>
<evidence type="ECO:0000256" key="1">
    <source>
        <dbReference type="ARBA" id="ARBA00006056"/>
    </source>
</evidence>
<dbReference type="InterPro" id="IPR003767">
    <property type="entry name" value="Malate/L-lactate_DH-like"/>
</dbReference>
<accession>A0A7X0VF14</accession>
<keyword evidence="4" id="KW-1185">Reference proteome</keyword>
<dbReference type="GO" id="GO:0016491">
    <property type="term" value="F:oxidoreductase activity"/>
    <property type="evidence" value="ECO:0007669"/>
    <property type="project" value="UniProtKB-KW"/>
</dbReference>
<dbReference type="PANTHER" id="PTHR11091:SF0">
    <property type="entry name" value="MALATE DEHYDROGENASE"/>
    <property type="match status" value="1"/>
</dbReference>
<evidence type="ECO:0000313" key="3">
    <source>
        <dbReference type="EMBL" id="MBB6670808.1"/>
    </source>
</evidence>
<comment type="similarity">
    <text evidence="1">Belongs to the LDH2/MDH2 oxidoreductase family.</text>
</comment>
<dbReference type="AlphaFoldDB" id="A0A7X0VF14"/>
<dbReference type="Pfam" id="PF02615">
    <property type="entry name" value="Ldh_2"/>
    <property type="match status" value="1"/>
</dbReference>
<reference evidence="3 4" key="1">
    <citation type="submission" date="2020-08" db="EMBL/GenBank/DDBJ databases">
        <title>Cohnella phylogeny.</title>
        <authorList>
            <person name="Dunlap C."/>
        </authorList>
    </citation>
    <scope>NUCLEOTIDE SEQUENCE [LARGE SCALE GENOMIC DNA]</scope>
    <source>
        <strain evidence="3 4">DSM 28246</strain>
    </source>
</reference>
<dbReference type="Gene3D" id="3.30.1370.60">
    <property type="entry name" value="Hypothetical oxidoreductase yiak, domain 2"/>
    <property type="match status" value="1"/>
</dbReference>
<dbReference type="InterPro" id="IPR036111">
    <property type="entry name" value="Mal/L-sulfo/L-lacto_DH-like_sf"/>
</dbReference>
<dbReference type="Proteomes" id="UP000547209">
    <property type="component" value="Unassembled WGS sequence"/>
</dbReference>
<dbReference type="PANTHER" id="PTHR11091">
    <property type="entry name" value="OXIDOREDUCTASE-RELATED"/>
    <property type="match status" value="1"/>
</dbReference>
<dbReference type="InterPro" id="IPR043143">
    <property type="entry name" value="Mal/L-sulf/L-lact_DH-like_NADP"/>
</dbReference>
<gene>
    <name evidence="3" type="ORF">H7C19_08920</name>
</gene>